<dbReference type="SMART" id="SM00397">
    <property type="entry name" value="t_SNARE"/>
    <property type="match status" value="2"/>
</dbReference>
<evidence type="ECO:0000256" key="4">
    <source>
        <dbReference type="ARBA" id="ARBA00022927"/>
    </source>
</evidence>
<evidence type="ECO:0000256" key="6">
    <source>
        <dbReference type="SAM" id="MobiDB-lite"/>
    </source>
</evidence>
<dbReference type="GO" id="GO:0016192">
    <property type="term" value="P:vesicle-mediated transport"/>
    <property type="evidence" value="ECO:0007669"/>
    <property type="project" value="UniProtKB-ARBA"/>
</dbReference>
<comment type="subcellular location">
    <subcellularLocation>
        <location evidence="1">Membrane</location>
    </subcellularLocation>
</comment>
<protein>
    <recommendedName>
        <fullName evidence="7">t-SNARE coiled-coil homology domain-containing protein</fullName>
    </recommendedName>
</protein>
<dbReference type="CDD" id="cd15841">
    <property type="entry name" value="SNARE_Qc"/>
    <property type="match status" value="1"/>
</dbReference>
<evidence type="ECO:0000256" key="3">
    <source>
        <dbReference type="ARBA" id="ARBA00022448"/>
    </source>
</evidence>
<feature type="region of interest" description="Disordered" evidence="6">
    <location>
        <begin position="387"/>
        <end position="407"/>
    </location>
</feature>
<keyword evidence="5" id="KW-0472">Membrane</keyword>
<dbReference type="SUPFAM" id="SSF58038">
    <property type="entry name" value="SNARE fusion complex"/>
    <property type="match status" value="2"/>
</dbReference>
<evidence type="ECO:0000256" key="2">
    <source>
        <dbReference type="ARBA" id="ARBA00009480"/>
    </source>
</evidence>
<dbReference type="GO" id="GO:0015031">
    <property type="term" value="P:protein transport"/>
    <property type="evidence" value="ECO:0007669"/>
    <property type="project" value="UniProtKB-KW"/>
</dbReference>
<reference evidence="8" key="2">
    <citation type="submission" date="2015-06" db="UniProtKB">
        <authorList>
            <consortium name="EnsemblPlants"/>
        </authorList>
    </citation>
    <scope>IDENTIFICATION</scope>
</reference>
<dbReference type="FunFam" id="1.20.5.110:FF:000031">
    <property type="entry name" value="SNAP25 homologous protein SNAP33"/>
    <property type="match status" value="1"/>
</dbReference>
<dbReference type="PANTHER" id="PTHR19305:SF9">
    <property type="entry name" value="SYNAPTOSOMAL-ASSOCIATED PROTEIN 29"/>
    <property type="match status" value="1"/>
</dbReference>
<dbReference type="PROSITE" id="PS50192">
    <property type="entry name" value="T_SNARE"/>
    <property type="match status" value="1"/>
</dbReference>
<keyword evidence="9" id="KW-1185">Reference proteome</keyword>
<dbReference type="InterPro" id="IPR044766">
    <property type="entry name" value="NPSN/SNAP25-like_N_SNARE"/>
</dbReference>
<dbReference type="AlphaFoldDB" id="A0A0E0NE80"/>
<evidence type="ECO:0000256" key="5">
    <source>
        <dbReference type="ARBA" id="ARBA00023136"/>
    </source>
</evidence>
<keyword evidence="4" id="KW-0653">Protein transport</keyword>
<evidence type="ECO:0000259" key="7">
    <source>
        <dbReference type="PROSITE" id="PS50192"/>
    </source>
</evidence>
<reference evidence="9" key="1">
    <citation type="submission" date="2013-06" db="EMBL/GenBank/DDBJ databases">
        <authorList>
            <person name="Zhao Q."/>
        </authorList>
    </citation>
    <scope>NUCLEOTIDE SEQUENCE</scope>
    <source>
        <strain evidence="9">cv. W1943</strain>
    </source>
</reference>
<dbReference type="CDD" id="cd15861">
    <property type="entry name" value="SNARE_SNAP25N_23N_29N_SEC9N"/>
    <property type="match status" value="1"/>
</dbReference>
<feature type="compositionally biased region" description="Polar residues" evidence="6">
    <location>
        <begin position="393"/>
        <end position="407"/>
    </location>
</feature>
<dbReference type="PANTHER" id="PTHR19305">
    <property type="entry name" value="SYNAPTOSOMAL ASSOCIATED PROTEIN"/>
    <property type="match status" value="1"/>
</dbReference>
<dbReference type="GO" id="GO:0005484">
    <property type="term" value="F:SNAP receptor activity"/>
    <property type="evidence" value="ECO:0007669"/>
    <property type="project" value="InterPro"/>
</dbReference>
<dbReference type="Proteomes" id="UP000008022">
    <property type="component" value="Unassembled WGS sequence"/>
</dbReference>
<proteinExistence type="inferred from homology"/>
<feature type="region of interest" description="Disordered" evidence="6">
    <location>
        <begin position="204"/>
        <end position="248"/>
    </location>
</feature>
<name>A0A0E0NE80_ORYRU</name>
<evidence type="ECO:0000256" key="1">
    <source>
        <dbReference type="ARBA" id="ARBA00004370"/>
    </source>
</evidence>
<evidence type="ECO:0000313" key="9">
    <source>
        <dbReference type="Proteomes" id="UP000008022"/>
    </source>
</evidence>
<dbReference type="FunFam" id="1.20.5.110:FF:000040">
    <property type="entry name" value="SNAP25 homologous protein SNAP33"/>
    <property type="match status" value="1"/>
</dbReference>
<dbReference type="EnsemblPlants" id="ORUFI02G15500.5">
    <property type="protein sequence ID" value="ORUFI02G15500.5"/>
    <property type="gene ID" value="ORUFI02G15500"/>
</dbReference>
<dbReference type="Gramene" id="ORUFI02G15500.5">
    <property type="protein sequence ID" value="ORUFI02G15500.5"/>
    <property type="gene ID" value="ORUFI02G15500"/>
</dbReference>
<dbReference type="InterPro" id="IPR000727">
    <property type="entry name" value="T_SNARE_dom"/>
</dbReference>
<sequence>MVAFSSSLSCRACNARWHEVRAWNMSSTTSLTPSSPAPRRHHASHRVAPSLRIVNCLRSYVSHQSPPLHLVNRLRASTCLGLFNNVSRLDLIHRKEQKRPIHLGIFLKKRVSLAPRPALYRRRSQEGSRRSRRTGSAVQRQRTRLRFCLRATKSSLLPSALAFYCYISSCYVLLFLFHLCAETCLLRNLTQGVFEMSGRRSFFASKKPSRSSNPFDSDSDDGGREQRPARASSVPPPADQRGSLFGGGDGFSASSAAARSRYRNDFRDTGGVEAQSVQELEGYAAYKAEETTQRVQGCVRIAEEMRDTASKSLVTIHQQGQQITRTHMMTLDIDQDLSRSEKLLGDLGGIFSKKWKPKKNGEIRGPMLTRDDSFIRKGSHLEQRHKLGLSDHPPQSNARQFHSEPTSALQKVEMEKAKQDDGLSDLSNILTELKGMAVDMGTEIDRQTKALGDSEKDYDELNFRIKGANTRARRLLGK</sequence>
<evidence type="ECO:0000313" key="8">
    <source>
        <dbReference type="EnsemblPlants" id="ORUFI02G15500.5"/>
    </source>
</evidence>
<dbReference type="Gene3D" id="1.20.5.110">
    <property type="match status" value="2"/>
</dbReference>
<comment type="similarity">
    <text evidence="2">Belongs to the SNAP-25 family.</text>
</comment>
<dbReference type="GO" id="GO:0005886">
    <property type="term" value="C:plasma membrane"/>
    <property type="evidence" value="ECO:0007669"/>
    <property type="project" value="TreeGrafter"/>
</dbReference>
<keyword evidence="3" id="KW-0813">Transport</keyword>
<dbReference type="GO" id="GO:0031201">
    <property type="term" value="C:SNARE complex"/>
    <property type="evidence" value="ECO:0007669"/>
    <property type="project" value="InterPro"/>
</dbReference>
<organism evidence="8 9">
    <name type="scientific">Oryza rufipogon</name>
    <name type="common">Brownbeard rice</name>
    <name type="synonym">Asian wild rice</name>
    <dbReference type="NCBI Taxonomy" id="4529"/>
    <lineage>
        <taxon>Eukaryota</taxon>
        <taxon>Viridiplantae</taxon>
        <taxon>Streptophyta</taxon>
        <taxon>Embryophyta</taxon>
        <taxon>Tracheophyta</taxon>
        <taxon>Spermatophyta</taxon>
        <taxon>Magnoliopsida</taxon>
        <taxon>Liliopsida</taxon>
        <taxon>Poales</taxon>
        <taxon>Poaceae</taxon>
        <taxon>BOP clade</taxon>
        <taxon>Oryzoideae</taxon>
        <taxon>Oryzeae</taxon>
        <taxon>Oryzinae</taxon>
        <taxon>Oryza</taxon>
    </lineage>
</organism>
<feature type="domain" description="T-SNARE coiled-coil homology" evidence="7">
    <location>
        <begin position="413"/>
        <end position="475"/>
    </location>
</feature>
<accession>A0A0E0NE80</accession>